<evidence type="ECO:0000313" key="3">
    <source>
        <dbReference type="EMBL" id="CAL8093207.1"/>
    </source>
</evidence>
<feature type="chain" id="PRO_5045354251" evidence="2">
    <location>
        <begin position="37"/>
        <end position="571"/>
    </location>
</feature>
<name>A0ABP1Q8A7_9HEXA</name>
<sequence>MMFPCKINLLDTRLPAKSVILLLLLVQLLGLHVATSQTVYPDGGRNVIPLVKYKPIRVLPYNDGTVMAHIIGSAGMNFLYYFHILGVSCENNDPAFYKIIQEDFGFCLNKTGSLPAQIQNQPLGSIPKMCVDWKMHHKHCYKNLAEDYDECLMNRPGLAKKGTDALRFTYAYAKFICGNIADTEAHLLDRFMKHDLVVDGVFQCFPHLQDRIVGCVKRDKISKTLCSKFYVVHACFGKYYNDDNCRDVQPIYYMDDLFRNMSTSLNCPKNDNEWINRPPQPPPPTYPPSKPKPGWGSRDEHSGRENPWPGEHGRPWPNDGDRNPFINDQHHHHHHHHGWKNKEKGWGSGEKGRDTGDRGWGSGEKGRGTGDRGWGSGERDRGTGDRGWGSGEKRKDSGDRWGSRDRNKGPGGQYWVSGGNGRGSSRVMTDPHANRPYPDSSWSNKPWVDVLDRGTSGLGKPWDQTRYSNQVSSRNRGPSSNSRGSSSSYEVTRKLSTADIGGYQYSTTPRGPGGRYMSVSLPPAGYASTRTPHDTPERDIYVSRSSSQEQSTVSHDDFFIAFPVQLCKIYA</sequence>
<evidence type="ECO:0000256" key="1">
    <source>
        <dbReference type="SAM" id="MobiDB-lite"/>
    </source>
</evidence>
<reference evidence="3 4" key="1">
    <citation type="submission" date="2024-08" db="EMBL/GenBank/DDBJ databases">
        <authorList>
            <person name="Cucini C."/>
            <person name="Frati F."/>
        </authorList>
    </citation>
    <scope>NUCLEOTIDE SEQUENCE [LARGE SCALE GENOMIC DNA]</scope>
</reference>
<proteinExistence type="predicted"/>
<feature type="compositionally biased region" description="Low complexity" evidence="1">
    <location>
        <begin position="472"/>
        <end position="488"/>
    </location>
</feature>
<feature type="compositionally biased region" description="Pro residues" evidence="1">
    <location>
        <begin position="278"/>
        <end position="291"/>
    </location>
</feature>
<keyword evidence="4" id="KW-1185">Reference proteome</keyword>
<feature type="compositionally biased region" description="Basic and acidic residues" evidence="1">
    <location>
        <begin position="391"/>
        <end position="408"/>
    </location>
</feature>
<keyword evidence="2" id="KW-0732">Signal</keyword>
<comment type="caution">
    <text evidence="3">The sequence shown here is derived from an EMBL/GenBank/DDBJ whole genome shotgun (WGS) entry which is preliminary data.</text>
</comment>
<dbReference type="EMBL" id="CAXLJM020000026">
    <property type="protein sequence ID" value="CAL8093207.1"/>
    <property type="molecule type" value="Genomic_DNA"/>
</dbReference>
<organism evidence="3 4">
    <name type="scientific">Orchesella dallaii</name>
    <dbReference type="NCBI Taxonomy" id="48710"/>
    <lineage>
        <taxon>Eukaryota</taxon>
        <taxon>Metazoa</taxon>
        <taxon>Ecdysozoa</taxon>
        <taxon>Arthropoda</taxon>
        <taxon>Hexapoda</taxon>
        <taxon>Collembola</taxon>
        <taxon>Entomobryomorpha</taxon>
        <taxon>Entomobryoidea</taxon>
        <taxon>Orchesellidae</taxon>
        <taxon>Orchesellinae</taxon>
        <taxon>Orchesella</taxon>
    </lineage>
</organism>
<evidence type="ECO:0000313" key="4">
    <source>
        <dbReference type="Proteomes" id="UP001642540"/>
    </source>
</evidence>
<dbReference type="Proteomes" id="UP001642540">
    <property type="component" value="Unassembled WGS sequence"/>
</dbReference>
<feature type="signal peptide" evidence="2">
    <location>
        <begin position="1"/>
        <end position="36"/>
    </location>
</feature>
<accession>A0ABP1Q8A7</accession>
<evidence type="ECO:0000256" key="2">
    <source>
        <dbReference type="SAM" id="SignalP"/>
    </source>
</evidence>
<gene>
    <name evidence="3" type="ORF">ODALV1_LOCUS8443</name>
</gene>
<feature type="compositionally biased region" description="Basic and acidic residues" evidence="1">
    <location>
        <begin position="340"/>
        <end position="357"/>
    </location>
</feature>
<protein>
    <submittedName>
        <fullName evidence="3">Uncharacterized protein</fullName>
    </submittedName>
</protein>
<feature type="compositionally biased region" description="Basic residues" evidence="1">
    <location>
        <begin position="330"/>
        <end position="339"/>
    </location>
</feature>
<feature type="region of interest" description="Disordered" evidence="1">
    <location>
        <begin position="269"/>
        <end position="491"/>
    </location>
</feature>
<feature type="compositionally biased region" description="Basic and acidic residues" evidence="1">
    <location>
        <begin position="311"/>
        <end position="322"/>
    </location>
</feature>